<name>A0A5N6TDP1_ASPAV</name>
<evidence type="ECO:0000313" key="2">
    <source>
        <dbReference type="Proteomes" id="UP000325780"/>
    </source>
</evidence>
<dbReference type="AlphaFoldDB" id="A0A5N6TDP1"/>
<proteinExistence type="predicted"/>
<gene>
    <name evidence="1" type="ORF">BDV25DRAFT_92897</name>
</gene>
<dbReference type="EMBL" id="ML742506">
    <property type="protein sequence ID" value="KAE8144485.1"/>
    <property type="molecule type" value="Genomic_DNA"/>
</dbReference>
<evidence type="ECO:0000313" key="1">
    <source>
        <dbReference type="EMBL" id="KAE8144485.1"/>
    </source>
</evidence>
<keyword evidence="2" id="KW-1185">Reference proteome</keyword>
<dbReference type="InterPro" id="IPR046670">
    <property type="entry name" value="DUF6540"/>
</dbReference>
<protein>
    <submittedName>
        <fullName evidence="1">Uncharacterized protein</fullName>
    </submittedName>
</protein>
<dbReference type="OrthoDB" id="5271495at2759"/>
<organism evidence="1 2">
    <name type="scientific">Aspergillus avenaceus</name>
    <dbReference type="NCBI Taxonomy" id="36643"/>
    <lineage>
        <taxon>Eukaryota</taxon>
        <taxon>Fungi</taxon>
        <taxon>Dikarya</taxon>
        <taxon>Ascomycota</taxon>
        <taxon>Pezizomycotina</taxon>
        <taxon>Eurotiomycetes</taxon>
        <taxon>Eurotiomycetidae</taxon>
        <taxon>Eurotiales</taxon>
        <taxon>Aspergillaceae</taxon>
        <taxon>Aspergillus</taxon>
        <taxon>Aspergillus subgen. Circumdati</taxon>
    </lineage>
</organism>
<accession>A0A5N6TDP1</accession>
<reference evidence="1 2" key="1">
    <citation type="submission" date="2019-04" db="EMBL/GenBank/DDBJ databases">
        <title>Friends and foes A comparative genomics study of 23 Aspergillus species from section Flavi.</title>
        <authorList>
            <consortium name="DOE Joint Genome Institute"/>
            <person name="Kjaerbolling I."/>
            <person name="Vesth T."/>
            <person name="Frisvad J.C."/>
            <person name="Nybo J.L."/>
            <person name="Theobald S."/>
            <person name="Kildgaard S."/>
            <person name="Isbrandt T."/>
            <person name="Kuo A."/>
            <person name="Sato A."/>
            <person name="Lyhne E.K."/>
            <person name="Kogle M.E."/>
            <person name="Wiebenga A."/>
            <person name="Kun R.S."/>
            <person name="Lubbers R.J."/>
            <person name="Makela M.R."/>
            <person name="Barry K."/>
            <person name="Chovatia M."/>
            <person name="Clum A."/>
            <person name="Daum C."/>
            <person name="Haridas S."/>
            <person name="He G."/>
            <person name="LaButti K."/>
            <person name="Lipzen A."/>
            <person name="Mondo S."/>
            <person name="Riley R."/>
            <person name="Salamov A."/>
            <person name="Simmons B.A."/>
            <person name="Magnuson J.K."/>
            <person name="Henrissat B."/>
            <person name="Mortensen U.H."/>
            <person name="Larsen T.O."/>
            <person name="Devries R.P."/>
            <person name="Grigoriev I.V."/>
            <person name="Machida M."/>
            <person name="Baker S.E."/>
            <person name="Andersen M.R."/>
        </authorList>
    </citation>
    <scope>NUCLEOTIDE SEQUENCE [LARGE SCALE GENOMIC DNA]</scope>
    <source>
        <strain evidence="1 2">IBT 18842</strain>
    </source>
</reference>
<dbReference type="Proteomes" id="UP000325780">
    <property type="component" value="Unassembled WGS sequence"/>
</dbReference>
<sequence length="154" mass="17442">MSYYHLSLAVSGEGKDPRYRSHWAFAIHEPGQVVGDLLHVRPIDLPRLWYEFEHRSNAELVLVDAIGLAKIAELDAPQRLQVIDVLREEKAPRDGTRRCQDWIFSALISLEVEELVPSGTSELWKGLMGRTATDVEETVGADWTSFRGLQSSLR</sequence>
<dbReference type="Pfam" id="PF20174">
    <property type="entry name" value="DUF6540"/>
    <property type="match status" value="1"/>
</dbReference>